<evidence type="ECO:0000313" key="1">
    <source>
        <dbReference type="EMBL" id="TNJ35597.1"/>
    </source>
</evidence>
<keyword evidence="2" id="KW-1185">Reference proteome</keyword>
<dbReference type="EMBL" id="SMDR01000001">
    <property type="protein sequence ID" value="TNJ35597.1"/>
    <property type="molecule type" value="Genomic_DNA"/>
</dbReference>
<proteinExistence type="predicted"/>
<evidence type="ECO:0000313" key="2">
    <source>
        <dbReference type="Proteomes" id="UP000305760"/>
    </source>
</evidence>
<protein>
    <submittedName>
        <fullName evidence="1">Uncharacterized protein</fullName>
    </submittedName>
</protein>
<organism evidence="1 2">
    <name type="scientific">Arenimonas terrae</name>
    <dbReference type="NCBI Taxonomy" id="2546226"/>
    <lineage>
        <taxon>Bacteria</taxon>
        <taxon>Pseudomonadati</taxon>
        <taxon>Pseudomonadota</taxon>
        <taxon>Gammaproteobacteria</taxon>
        <taxon>Lysobacterales</taxon>
        <taxon>Lysobacteraceae</taxon>
        <taxon>Arenimonas</taxon>
    </lineage>
</organism>
<reference evidence="1 2" key="1">
    <citation type="submission" date="2019-03" db="EMBL/GenBank/DDBJ databases">
        <title>Arenimonas daejeonensis sp. nov., isolated from compost.</title>
        <authorList>
            <person name="Jeon C.O."/>
        </authorList>
    </citation>
    <scope>NUCLEOTIDE SEQUENCE [LARGE SCALE GENOMIC DNA]</scope>
    <source>
        <strain evidence="1 2">R29</strain>
    </source>
</reference>
<sequence>MEYRKLFAINGLIDDFVLYGKPSDYVEFSRAVEAAIRGKTVATLYTASHIRIEIDSDSEAGILMTSLQNQDNRYPSVSDWEQRDILRIWGSPAVLEQLRLFLLDLAGRGKGYSYLAEFSEEYACHQSSPEWRLHVLY</sequence>
<dbReference type="OrthoDB" id="6064742at2"/>
<dbReference type="AlphaFoldDB" id="A0A5C4RY39"/>
<accession>A0A5C4RY39</accession>
<name>A0A5C4RY39_9GAMM</name>
<dbReference type="Proteomes" id="UP000305760">
    <property type="component" value="Unassembled WGS sequence"/>
</dbReference>
<gene>
    <name evidence="1" type="ORF">E1B00_07570</name>
</gene>
<comment type="caution">
    <text evidence="1">The sequence shown here is derived from an EMBL/GenBank/DDBJ whole genome shotgun (WGS) entry which is preliminary data.</text>
</comment>